<dbReference type="PANTHER" id="PTHR11562:SF17">
    <property type="entry name" value="RE54080P-RELATED"/>
    <property type="match status" value="1"/>
</dbReference>
<dbReference type="SUPFAM" id="SSF161111">
    <property type="entry name" value="Cation efflux protein transmembrane domain-like"/>
    <property type="match status" value="1"/>
</dbReference>
<dbReference type="NCBIfam" id="TIGR01297">
    <property type="entry name" value="CDF"/>
    <property type="match status" value="1"/>
</dbReference>
<dbReference type="InterPro" id="IPR058533">
    <property type="entry name" value="Cation_efflux_TM"/>
</dbReference>
<dbReference type="InterPro" id="IPR002524">
    <property type="entry name" value="Cation_efflux"/>
</dbReference>
<feature type="compositionally biased region" description="Basic residues" evidence="9">
    <location>
        <begin position="1"/>
        <end position="12"/>
    </location>
</feature>
<accession>A0ABU8J8T2</accession>
<dbReference type="Gene3D" id="1.20.1510.10">
    <property type="entry name" value="Cation efflux protein transmembrane domain"/>
    <property type="match status" value="1"/>
</dbReference>
<dbReference type="RefSeq" id="WP_336806213.1">
    <property type="nucleotide sequence ID" value="NZ_JBBBNY010000001.1"/>
</dbReference>
<keyword evidence="3" id="KW-0813">Transport</keyword>
<gene>
    <name evidence="13" type="ORF">WAT24_02370</name>
</gene>
<comment type="caution">
    <text evidence="13">The sequence shown here is derived from an EMBL/GenBank/DDBJ whole genome shotgun (WGS) entry which is preliminary data.</text>
</comment>
<evidence type="ECO:0000256" key="10">
    <source>
        <dbReference type="SAM" id="Phobius"/>
    </source>
</evidence>
<dbReference type="EMBL" id="JBBBNY010000001">
    <property type="protein sequence ID" value="MEI7035599.1"/>
    <property type="molecule type" value="Genomic_DNA"/>
</dbReference>
<comment type="subcellular location">
    <subcellularLocation>
        <location evidence="1">Membrane</location>
        <topology evidence="1">Multi-pass membrane protein</topology>
    </subcellularLocation>
</comment>
<keyword evidence="14" id="KW-1185">Reference proteome</keyword>
<feature type="transmembrane region" description="Helical" evidence="10">
    <location>
        <begin position="56"/>
        <end position="76"/>
    </location>
</feature>
<dbReference type="Pfam" id="PF16916">
    <property type="entry name" value="ZT_dimer"/>
    <property type="match status" value="1"/>
</dbReference>
<evidence type="ECO:0000256" key="1">
    <source>
        <dbReference type="ARBA" id="ARBA00004141"/>
    </source>
</evidence>
<dbReference type="InterPro" id="IPR050681">
    <property type="entry name" value="CDF/SLC30A"/>
</dbReference>
<evidence type="ECO:0000256" key="7">
    <source>
        <dbReference type="ARBA" id="ARBA00023065"/>
    </source>
</evidence>
<feature type="domain" description="Cation efflux protein cytoplasmic" evidence="12">
    <location>
        <begin position="226"/>
        <end position="299"/>
    </location>
</feature>
<feature type="domain" description="Cation efflux protein transmembrane" evidence="11">
    <location>
        <begin position="30"/>
        <end position="220"/>
    </location>
</feature>
<feature type="transmembrane region" description="Helical" evidence="10">
    <location>
        <begin position="172"/>
        <end position="190"/>
    </location>
</feature>
<evidence type="ECO:0000256" key="4">
    <source>
        <dbReference type="ARBA" id="ARBA00022692"/>
    </source>
</evidence>
<comment type="similarity">
    <text evidence="2">Belongs to the cation diffusion facilitator (CDF) transporter (TC 2.A.4) family. SLC30A subfamily.</text>
</comment>
<protein>
    <submittedName>
        <fullName evidence="13">Cation diffusion facilitator family transporter</fullName>
    </submittedName>
</protein>
<keyword evidence="5" id="KW-0862">Zinc</keyword>
<evidence type="ECO:0000256" key="3">
    <source>
        <dbReference type="ARBA" id="ARBA00022448"/>
    </source>
</evidence>
<dbReference type="Proteomes" id="UP001381174">
    <property type="component" value="Unassembled WGS sequence"/>
</dbReference>
<keyword evidence="5" id="KW-0864">Zinc transport</keyword>
<evidence type="ECO:0000313" key="14">
    <source>
        <dbReference type="Proteomes" id="UP001381174"/>
    </source>
</evidence>
<reference evidence="13 14" key="1">
    <citation type="journal article" date="2014" name="Int. J. Syst. Evol. Microbiol.">
        <title>Fulvimonas yonginensis sp. nov., isolated from greenhouse soil, and emended description of the genus Fulvimonas.</title>
        <authorList>
            <person name="Ahn J.H."/>
            <person name="Kim S.J."/>
            <person name="Weon H.Y."/>
            <person name="Hong S.B."/>
            <person name="Seok S.J."/>
            <person name="Kwon S.W."/>
        </authorList>
    </citation>
    <scope>NUCLEOTIDE SEQUENCE [LARGE SCALE GENOMIC DNA]</scope>
    <source>
        <strain evidence="13 14">KACC 16952</strain>
    </source>
</reference>
<dbReference type="SUPFAM" id="SSF160240">
    <property type="entry name" value="Cation efflux protein cytoplasmic domain-like"/>
    <property type="match status" value="1"/>
</dbReference>
<evidence type="ECO:0000259" key="12">
    <source>
        <dbReference type="Pfam" id="PF16916"/>
    </source>
</evidence>
<dbReference type="PANTHER" id="PTHR11562">
    <property type="entry name" value="CATION EFFLUX PROTEIN/ ZINC TRANSPORTER"/>
    <property type="match status" value="1"/>
</dbReference>
<evidence type="ECO:0000256" key="8">
    <source>
        <dbReference type="ARBA" id="ARBA00023136"/>
    </source>
</evidence>
<feature type="transmembrane region" description="Helical" evidence="10">
    <location>
        <begin position="196"/>
        <end position="213"/>
    </location>
</feature>
<keyword evidence="4 10" id="KW-0812">Transmembrane</keyword>
<organism evidence="13 14">
    <name type="scientific">Fulvimonas yonginensis</name>
    <dbReference type="NCBI Taxonomy" id="1495200"/>
    <lineage>
        <taxon>Bacteria</taxon>
        <taxon>Pseudomonadati</taxon>
        <taxon>Pseudomonadota</taxon>
        <taxon>Gammaproteobacteria</taxon>
        <taxon>Lysobacterales</taxon>
        <taxon>Rhodanobacteraceae</taxon>
        <taxon>Fulvimonas</taxon>
    </lineage>
</organism>
<name>A0ABU8J8T2_9GAMM</name>
<feature type="region of interest" description="Disordered" evidence="9">
    <location>
        <begin position="1"/>
        <end position="21"/>
    </location>
</feature>
<evidence type="ECO:0000259" key="11">
    <source>
        <dbReference type="Pfam" id="PF01545"/>
    </source>
</evidence>
<keyword evidence="7" id="KW-0406">Ion transport</keyword>
<evidence type="ECO:0000256" key="6">
    <source>
        <dbReference type="ARBA" id="ARBA00022989"/>
    </source>
</evidence>
<feature type="transmembrane region" description="Helical" evidence="10">
    <location>
        <begin position="29"/>
        <end position="50"/>
    </location>
</feature>
<evidence type="ECO:0000256" key="5">
    <source>
        <dbReference type="ARBA" id="ARBA00022906"/>
    </source>
</evidence>
<dbReference type="Pfam" id="PF01545">
    <property type="entry name" value="Cation_efflux"/>
    <property type="match status" value="1"/>
</dbReference>
<proteinExistence type="inferred from homology"/>
<feature type="transmembrane region" description="Helical" evidence="10">
    <location>
        <begin position="97"/>
        <end position="116"/>
    </location>
</feature>
<feature type="transmembrane region" description="Helical" evidence="10">
    <location>
        <begin position="128"/>
        <end position="151"/>
    </location>
</feature>
<evidence type="ECO:0000256" key="2">
    <source>
        <dbReference type="ARBA" id="ARBA00008873"/>
    </source>
</evidence>
<evidence type="ECO:0000256" key="9">
    <source>
        <dbReference type="SAM" id="MobiDB-lite"/>
    </source>
</evidence>
<keyword evidence="6 10" id="KW-1133">Transmembrane helix</keyword>
<dbReference type="InterPro" id="IPR036837">
    <property type="entry name" value="Cation_efflux_CTD_sf"/>
</dbReference>
<keyword evidence="8 10" id="KW-0472">Membrane</keyword>
<sequence length="321" mass="34630">MDTTKPHKHDHDHHHDHAHGVAPDADKKYLTVALLLLLGFMVVEVVVGILARSLALISDAGHMLTDVGSIGLALVAMRLAKRPASGSYTFGLKRVEILSAQANGLTLLLLSVWFIVEAIRRLVDPPQVQGLLVTVIAVVGIGVNLLAVWAMSKANRQSLNVEGSFQHILTDLYAFIATAIAGGIIWWTGWNRVDSIAALVVAGLMLKAGIGLVRESGRVFLQAAPRGLDPEKIGQSILAMPAVTALKDLHIWEVTSGMPSLSGHVFVSREVDCHDVRRAIEAMLHDRFDITHTTLQTDHAAFGEAESANCVLESRKKGLAN</sequence>
<dbReference type="InterPro" id="IPR027470">
    <property type="entry name" value="Cation_efflux_CTD"/>
</dbReference>
<evidence type="ECO:0000313" key="13">
    <source>
        <dbReference type="EMBL" id="MEI7035599.1"/>
    </source>
</evidence>
<dbReference type="InterPro" id="IPR027469">
    <property type="entry name" value="Cation_efflux_TMD_sf"/>
</dbReference>